<organism evidence="2 3">
    <name type="scientific">Castanea mollissima</name>
    <name type="common">Chinese chestnut</name>
    <dbReference type="NCBI Taxonomy" id="60419"/>
    <lineage>
        <taxon>Eukaryota</taxon>
        <taxon>Viridiplantae</taxon>
        <taxon>Streptophyta</taxon>
        <taxon>Embryophyta</taxon>
        <taxon>Tracheophyta</taxon>
        <taxon>Spermatophyta</taxon>
        <taxon>Magnoliopsida</taxon>
        <taxon>eudicotyledons</taxon>
        <taxon>Gunneridae</taxon>
        <taxon>Pentapetalae</taxon>
        <taxon>rosids</taxon>
        <taxon>fabids</taxon>
        <taxon>Fagales</taxon>
        <taxon>Fagaceae</taxon>
        <taxon>Castanea</taxon>
    </lineage>
</organism>
<protein>
    <submittedName>
        <fullName evidence="2">Uncharacterized protein</fullName>
    </submittedName>
</protein>
<comment type="caution">
    <text evidence="2">The sequence shown here is derived from an EMBL/GenBank/DDBJ whole genome shotgun (WGS) entry which is preliminary data.</text>
</comment>
<evidence type="ECO:0000313" key="3">
    <source>
        <dbReference type="Proteomes" id="UP000737018"/>
    </source>
</evidence>
<dbReference type="OrthoDB" id="10486979at2759"/>
<name>A0A8J4R8X5_9ROSI</name>
<dbReference type="Proteomes" id="UP000737018">
    <property type="component" value="Unassembled WGS sequence"/>
</dbReference>
<gene>
    <name evidence="2" type="ORF">CMV_012824</name>
</gene>
<feature type="compositionally biased region" description="Basic residues" evidence="1">
    <location>
        <begin position="110"/>
        <end position="129"/>
    </location>
</feature>
<evidence type="ECO:0000313" key="2">
    <source>
        <dbReference type="EMBL" id="KAF3962694.1"/>
    </source>
</evidence>
<evidence type="ECO:0000256" key="1">
    <source>
        <dbReference type="SAM" id="MobiDB-lite"/>
    </source>
</evidence>
<reference evidence="2" key="1">
    <citation type="submission" date="2020-03" db="EMBL/GenBank/DDBJ databases">
        <title>Castanea mollissima Vanexum genome sequencing.</title>
        <authorList>
            <person name="Staton M."/>
        </authorList>
    </citation>
    <scope>NUCLEOTIDE SEQUENCE</scope>
    <source>
        <tissue evidence="2">Leaf</tissue>
    </source>
</reference>
<proteinExistence type="predicted"/>
<keyword evidence="3" id="KW-1185">Reference proteome</keyword>
<accession>A0A8J4R8X5</accession>
<feature type="region of interest" description="Disordered" evidence="1">
    <location>
        <begin position="1"/>
        <end position="26"/>
    </location>
</feature>
<dbReference type="EMBL" id="JRKL02001674">
    <property type="protein sequence ID" value="KAF3962694.1"/>
    <property type="molecule type" value="Genomic_DNA"/>
</dbReference>
<sequence>MPPPHRSPEQDDFEEERVLTVPSASSSGIVPSFACPSLHHTTHQITPPHWSPELCVELVNIPEPPFCCILVEKCEPLPHDWKSRDGLLVRNGKLPVARNRMQRNSESLVQKKKKKKKKKKLGRKQKARKRNETGLKEASIMR</sequence>
<feature type="region of interest" description="Disordered" evidence="1">
    <location>
        <begin position="85"/>
        <end position="142"/>
    </location>
</feature>
<dbReference type="AlphaFoldDB" id="A0A8J4R8X5"/>